<dbReference type="PANTHER" id="PTHR46607:SF1">
    <property type="entry name" value="SEC14 DOMAIN AND SPECTRIN REPEAT-CONTAINING PROTEIN 1"/>
    <property type="match status" value="1"/>
</dbReference>
<dbReference type="GO" id="GO:0032266">
    <property type="term" value="F:phosphatidylinositol-3-phosphate binding"/>
    <property type="evidence" value="ECO:0007669"/>
    <property type="project" value="TreeGrafter"/>
</dbReference>
<dbReference type="GO" id="GO:0043325">
    <property type="term" value="F:phosphatidylinositol-3,4-bisphosphate binding"/>
    <property type="evidence" value="ECO:0007669"/>
    <property type="project" value="TreeGrafter"/>
</dbReference>
<proteinExistence type="predicted"/>
<reference evidence="1" key="2">
    <citation type="submission" date="2020-11" db="EMBL/GenBank/DDBJ databases">
        <authorList>
            <person name="McCartney M.A."/>
            <person name="Auch B."/>
            <person name="Kono T."/>
            <person name="Mallez S."/>
            <person name="Becker A."/>
            <person name="Gohl D.M."/>
            <person name="Silverstein K.A.T."/>
            <person name="Koren S."/>
            <person name="Bechman K.B."/>
            <person name="Herman A."/>
            <person name="Abrahante J.E."/>
            <person name="Garbe J."/>
        </authorList>
    </citation>
    <scope>NUCLEOTIDE SEQUENCE</scope>
    <source>
        <strain evidence="1">Duluth1</strain>
        <tissue evidence="1">Whole animal</tissue>
    </source>
</reference>
<protein>
    <submittedName>
        <fullName evidence="1">Uncharacterized protein</fullName>
    </submittedName>
</protein>
<reference evidence="1" key="1">
    <citation type="journal article" date="2019" name="bioRxiv">
        <title>The Genome of the Zebra Mussel, Dreissena polymorpha: A Resource for Invasive Species Research.</title>
        <authorList>
            <person name="McCartney M.A."/>
            <person name="Auch B."/>
            <person name="Kono T."/>
            <person name="Mallez S."/>
            <person name="Zhang Y."/>
            <person name="Obille A."/>
            <person name="Becker A."/>
            <person name="Abrahante J.E."/>
            <person name="Garbe J."/>
            <person name="Badalamenti J.P."/>
            <person name="Herman A."/>
            <person name="Mangelson H."/>
            <person name="Liachko I."/>
            <person name="Sullivan S."/>
            <person name="Sone E.D."/>
            <person name="Koren S."/>
            <person name="Silverstein K.A.T."/>
            <person name="Beckman K.B."/>
            <person name="Gohl D.M."/>
        </authorList>
    </citation>
    <scope>NUCLEOTIDE SEQUENCE</scope>
    <source>
        <strain evidence="1">Duluth1</strain>
        <tissue evidence="1">Whole animal</tissue>
    </source>
</reference>
<dbReference type="GO" id="GO:0010314">
    <property type="term" value="F:phosphatidylinositol-5-phosphate binding"/>
    <property type="evidence" value="ECO:0007669"/>
    <property type="project" value="TreeGrafter"/>
</dbReference>
<dbReference type="EMBL" id="JAIWYP010000010">
    <property type="protein sequence ID" value="KAH3754773.1"/>
    <property type="molecule type" value="Genomic_DNA"/>
</dbReference>
<comment type="caution">
    <text evidence="1">The sequence shown here is derived from an EMBL/GenBank/DDBJ whole genome shotgun (WGS) entry which is preliminary data.</text>
</comment>
<accession>A0A9D4DTK1</accession>
<evidence type="ECO:0000313" key="2">
    <source>
        <dbReference type="Proteomes" id="UP000828390"/>
    </source>
</evidence>
<dbReference type="PANTHER" id="PTHR46607">
    <property type="entry name" value="SEC14 DOMAIN AND SPECTRIN REPEAT-CONTAINING PROTEIN 1"/>
    <property type="match status" value="1"/>
</dbReference>
<dbReference type="Proteomes" id="UP000828390">
    <property type="component" value="Unassembled WGS sequence"/>
</dbReference>
<organism evidence="1 2">
    <name type="scientific">Dreissena polymorpha</name>
    <name type="common">Zebra mussel</name>
    <name type="synonym">Mytilus polymorpha</name>
    <dbReference type="NCBI Taxonomy" id="45954"/>
    <lineage>
        <taxon>Eukaryota</taxon>
        <taxon>Metazoa</taxon>
        <taxon>Spiralia</taxon>
        <taxon>Lophotrochozoa</taxon>
        <taxon>Mollusca</taxon>
        <taxon>Bivalvia</taxon>
        <taxon>Autobranchia</taxon>
        <taxon>Heteroconchia</taxon>
        <taxon>Euheterodonta</taxon>
        <taxon>Imparidentia</taxon>
        <taxon>Neoheterodontei</taxon>
        <taxon>Myida</taxon>
        <taxon>Dreissenoidea</taxon>
        <taxon>Dreissenidae</taxon>
        <taxon>Dreissena</taxon>
    </lineage>
</organism>
<keyword evidence="2" id="KW-1185">Reference proteome</keyword>
<dbReference type="GO" id="GO:0070273">
    <property type="term" value="F:phosphatidylinositol-4-phosphate binding"/>
    <property type="evidence" value="ECO:0007669"/>
    <property type="project" value="TreeGrafter"/>
</dbReference>
<sequence>MFGLQVVEWILGPGEKLLASQSDIGDSAESAEVLRKRHEELEIKCTVCTCIRAFLWENRS</sequence>
<dbReference type="GO" id="GO:0080025">
    <property type="term" value="F:phosphatidylinositol-3,5-bisphosphate binding"/>
    <property type="evidence" value="ECO:0007669"/>
    <property type="project" value="TreeGrafter"/>
</dbReference>
<dbReference type="GO" id="GO:0005546">
    <property type="term" value="F:phosphatidylinositol-4,5-bisphosphate binding"/>
    <property type="evidence" value="ECO:0007669"/>
    <property type="project" value="TreeGrafter"/>
</dbReference>
<name>A0A9D4DTK1_DREPO</name>
<dbReference type="AlphaFoldDB" id="A0A9D4DTK1"/>
<gene>
    <name evidence="1" type="ORF">DPMN_189454</name>
</gene>
<evidence type="ECO:0000313" key="1">
    <source>
        <dbReference type="EMBL" id="KAH3754773.1"/>
    </source>
</evidence>